<feature type="region of interest" description="Disordered" evidence="4">
    <location>
        <begin position="1"/>
        <end position="24"/>
    </location>
</feature>
<evidence type="ECO:0000313" key="7">
    <source>
        <dbReference type="Proteomes" id="UP000285301"/>
    </source>
</evidence>
<proteinExistence type="predicted"/>
<dbReference type="InterPro" id="IPR003890">
    <property type="entry name" value="MIF4G-like_typ-3"/>
</dbReference>
<dbReference type="EMBL" id="NCKU01000538">
    <property type="protein sequence ID" value="RWS15119.1"/>
    <property type="molecule type" value="Genomic_DNA"/>
</dbReference>
<dbReference type="Pfam" id="PF02854">
    <property type="entry name" value="MIF4G"/>
    <property type="match status" value="1"/>
</dbReference>
<dbReference type="Gene3D" id="1.25.40.180">
    <property type="match status" value="1"/>
</dbReference>
<dbReference type="Proteomes" id="UP000285301">
    <property type="component" value="Unassembled WGS sequence"/>
</dbReference>
<comment type="subcellular location">
    <subcellularLocation>
        <location evidence="1">Cytoplasm</location>
    </subcellularLocation>
</comment>
<dbReference type="SMART" id="SM00543">
    <property type="entry name" value="MIF4G"/>
    <property type="match status" value="1"/>
</dbReference>
<reference evidence="6 7" key="1">
    <citation type="journal article" date="2018" name="Gigascience">
        <title>Genomes of trombidid mites reveal novel predicted allergens and laterally-transferred genes associated with secondary metabolism.</title>
        <authorList>
            <person name="Dong X."/>
            <person name="Chaisiri K."/>
            <person name="Xia D."/>
            <person name="Armstrong S.D."/>
            <person name="Fang Y."/>
            <person name="Donnelly M.J."/>
            <person name="Kadowaki T."/>
            <person name="McGarry J.W."/>
            <person name="Darby A.C."/>
            <person name="Makepeace B.L."/>
        </authorList>
    </citation>
    <scope>NUCLEOTIDE SEQUENCE [LARGE SCALE GENOMIC DNA]</scope>
    <source>
        <strain evidence="6">UoL-WK</strain>
    </source>
</reference>
<comment type="caution">
    <text evidence="6">The sequence shown here is derived from an EMBL/GenBank/DDBJ whole genome shotgun (WGS) entry which is preliminary data.</text>
</comment>
<evidence type="ECO:0000256" key="1">
    <source>
        <dbReference type="ARBA" id="ARBA00004496"/>
    </source>
</evidence>
<dbReference type="STRING" id="1965070.A0A443RIN8"/>
<accession>A0A443RIN8</accession>
<keyword evidence="2" id="KW-0963">Cytoplasm</keyword>
<dbReference type="GO" id="GO:0003723">
    <property type="term" value="F:RNA binding"/>
    <property type="evidence" value="ECO:0007669"/>
    <property type="project" value="InterPro"/>
</dbReference>
<dbReference type="InterPro" id="IPR016024">
    <property type="entry name" value="ARM-type_fold"/>
</dbReference>
<dbReference type="PANTHER" id="PTHR23254:SF15">
    <property type="entry name" value="POLYADENYLATE-BINDING PROTEIN-INTERACTING PROTEIN 1"/>
    <property type="match status" value="1"/>
</dbReference>
<evidence type="ECO:0000259" key="5">
    <source>
        <dbReference type="SMART" id="SM00543"/>
    </source>
</evidence>
<dbReference type="GO" id="GO:0006446">
    <property type="term" value="P:regulation of translational initiation"/>
    <property type="evidence" value="ECO:0007669"/>
    <property type="project" value="TreeGrafter"/>
</dbReference>
<evidence type="ECO:0000256" key="2">
    <source>
        <dbReference type="ARBA" id="ARBA00022490"/>
    </source>
</evidence>
<evidence type="ECO:0000256" key="3">
    <source>
        <dbReference type="ARBA" id="ARBA00022845"/>
    </source>
</evidence>
<protein>
    <submittedName>
        <fullName evidence="6">Polyadenylate-binding protein-interacting protein 1-like protein</fullName>
    </submittedName>
</protein>
<gene>
    <name evidence="6" type="ORF">B4U79_08320</name>
</gene>
<feature type="domain" description="MIF4G" evidence="5">
    <location>
        <begin position="116"/>
        <end position="319"/>
    </location>
</feature>
<feature type="compositionally biased region" description="Basic and acidic residues" evidence="4">
    <location>
        <begin position="1"/>
        <end position="13"/>
    </location>
</feature>
<dbReference type="PANTHER" id="PTHR23254">
    <property type="entry name" value="EIF4G DOMAIN PROTEIN"/>
    <property type="match status" value="1"/>
</dbReference>
<dbReference type="OrthoDB" id="8171816at2759"/>
<keyword evidence="7" id="KW-1185">Reference proteome</keyword>
<evidence type="ECO:0000256" key="4">
    <source>
        <dbReference type="SAM" id="MobiDB-lite"/>
    </source>
</evidence>
<sequence>MEGKEEYGKEHGMGRGAEPLSGFKGGGDVSNHCFNQLSDSTSNSEKKSLNPFAPTFVPRFMSTMSIAATTTTANNEQCYSGNQVNGDSWSDPGLDQANGDLSDGSKRSEADDYVALNELKEFIDLISSQPAQYEAQLSYITDVLNHWIDEDEEIILYCVVNTIVDQAIVDPNFRYNGVRFCIHLIANLQLRISSGSFKELLLQRCQREHSRREHLAVHSDRGAYLRGLTLFIGELASRSIDNTLITQLADLITTLMEHPTTENLKCCIMVLKMCGTTLEENTPMLNKIVERLQKFVDSDQTSASIKEMIKNVIDLRNNGWKTIPVASFIPNPYASGDVAEINYDNNQFESYPYYDFGPCGDEQDADVCEAFDEFLRASGQLQ</sequence>
<organism evidence="6 7">
    <name type="scientific">Dinothrombium tinctorium</name>
    <dbReference type="NCBI Taxonomy" id="1965070"/>
    <lineage>
        <taxon>Eukaryota</taxon>
        <taxon>Metazoa</taxon>
        <taxon>Ecdysozoa</taxon>
        <taxon>Arthropoda</taxon>
        <taxon>Chelicerata</taxon>
        <taxon>Arachnida</taxon>
        <taxon>Acari</taxon>
        <taxon>Acariformes</taxon>
        <taxon>Trombidiformes</taxon>
        <taxon>Prostigmata</taxon>
        <taxon>Anystina</taxon>
        <taxon>Parasitengona</taxon>
        <taxon>Trombidioidea</taxon>
        <taxon>Trombidiidae</taxon>
        <taxon>Dinothrombium</taxon>
    </lineage>
</organism>
<name>A0A443RIN8_9ACAR</name>
<dbReference type="GO" id="GO:0005737">
    <property type="term" value="C:cytoplasm"/>
    <property type="evidence" value="ECO:0007669"/>
    <property type="project" value="UniProtKB-SubCell"/>
</dbReference>
<dbReference type="InterPro" id="IPR051367">
    <property type="entry name" value="mRNA_TranslReg/HistoneTransl"/>
</dbReference>
<feature type="compositionally biased region" description="Polar residues" evidence="4">
    <location>
        <begin position="77"/>
        <end position="88"/>
    </location>
</feature>
<dbReference type="AlphaFoldDB" id="A0A443RIN8"/>
<dbReference type="GO" id="GO:0008494">
    <property type="term" value="F:translation activator activity"/>
    <property type="evidence" value="ECO:0007669"/>
    <property type="project" value="TreeGrafter"/>
</dbReference>
<feature type="region of interest" description="Disordered" evidence="4">
    <location>
        <begin position="77"/>
        <end position="107"/>
    </location>
</feature>
<dbReference type="SUPFAM" id="SSF48371">
    <property type="entry name" value="ARM repeat"/>
    <property type="match status" value="1"/>
</dbReference>
<keyword evidence="3" id="KW-0810">Translation regulation</keyword>
<evidence type="ECO:0000313" key="6">
    <source>
        <dbReference type="EMBL" id="RWS15119.1"/>
    </source>
</evidence>